<dbReference type="PANTHER" id="PTHR12176:SF80">
    <property type="entry name" value="EEF1A LYSINE METHYLTRANSFERASE 4"/>
    <property type="match status" value="1"/>
</dbReference>
<feature type="compositionally biased region" description="Polar residues" evidence="4">
    <location>
        <begin position="379"/>
        <end position="389"/>
    </location>
</feature>
<dbReference type="Gene3D" id="3.40.50.150">
    <property type="entry name" value="Vaccinia Virus protein VP39"/>
    <property type="match status" value="1"/>
</dbReference>
<keyword evidence="2" id="KW-0489">Methyltransferase</keyword>
<reference evidence="6" key="1">
    <citation type="submission" date="2021-01" db="EMBL/GenBank/DDBJ databases">
        <authorList>
            <person name="Corre E."/>
            <person name="Pelletier E."/>
            <person name="Niang G."/>
            <person name="Scheremetjew M."/>
            <person name="Finn R."/>
            <person name="Kale V."/>
            <person name="Holt S."/>
            <person name="Cochrane G."/>
            <person name="Meng A."/>
            <person name="Brown T."/>
            <person name="Cohen L."/>
        </authorList>
    </citation>
    <scope>NUCLEOTIDE SEQUENCE</scope>
    <source>
        <strain evidence="6">MM31A-1</strain>
    </source>
</reference>
<organism evidence="6">
    <name type="scientific">Chaetoceros debilis</name>
    <dbReference type="NCBI Taxonomy" id="122233"/>
    <lineage>
        <taxon>Eukaryota</taxon>
        <taxon>Sar</taxon>
        <taxon>Stramenopiles</taxon>
        <taxon>Ochrophyta</taxon>
        <taxon>Bacillariophyta</taxon>
        <taxon>Coscinodiscophyceae</taxon>
        <taxon>Chaetocerotophycidae</taxon>
        <taxon>Chaetocerotales</taxon>
        <taxon>Chaetocerotaceae</taxon>
        <taxon>Chaetoceros</taxon>
    </lineage>
</organism>
<evidence type="ECO:0000256" key="3">
    <source>
        <dbReference type="ARBA" id="ARBA00022679"/>
    </source>
</evidence>
<dbReference type="InterPro" id="IPR029063">
    <property type="entry name" value="SAM-dependent_MTases_sf"/>
</dbReference>
<evidence type="ECO:0000256" key="1">
    <source>
        <dbReference type="ARBA" id="ARBA00008361"/>
    </source>
</evidence>
<evidence type="ECO:0000313" key="6">
    <source>
        <dbReference type="EMBL" id="CAE0456755.1"/>
    </source>
</evidence>
<accession>A0A7S3V4W3</accession>
<dbReference type="GO" id="GO:0032259">
    <property type="term" value="P:methylation"/>
    <property type="evidence" value="ECO:0007669"/>
    <property type="project" value="UniProtKB-KW"/>
</dbReference>
<dbReference type="InterPro" id="IPR051419">
    <property type="entry name" value="Lys/N-term_MeTrsfase_sf"/>
</dbReference>
<evidence type="ECO:0000259" key="5">
    <source>
        <dbReference type="Pfam" id="PF08241"/>
    </source>
</evidence>
<dbReference type="AlphaFoldDB" id="A0A7S3V4W3"/>
<feature type="region of interest" description="Disordered" evidence="4">
    <location>
        <begin position="1"/>
        <end position="53"/>
    </location>
</feature>
<gene>
    <name evidence="6" type="ORF">CDEB00056_LOCUS1596</name>
</gene>
<feature type="domain" description="Methyltransferase type 11" evidence="5">
    <location>
        <begin position="218"/>
        <end position="317"/>
    </location>
</feature>
<dbReference type="PANTHER" id="PTHR12176">
    <property type="entry name" value="SAM-DEPENDENT METHYLTRANSFERASE SUPERFAMILY PROTEIN"/>
    <property type="match status" value="1"/>
</dbReference>
<evidence type="ECO:0000256" key="2">
    <source>
        <dbReference type="ARBA" id="ARBA00022603"/>
    </source>
</evidence>
<feature type="region of interest" description="Disordered" evidence="4">
    <location>
        <begin position="379"/>
        <end position="399"/>
    </location>
</feature>
<feature type="compositionally biased region" description="Acidic residues" evidence="4">
    <location>
        <begin position="79"/>
        <end position="93"/>
    </location>
</feature>
<feature type="compositionally biased region" description="Basic and acidic residues" evidence="4">
    <location>
        <begin position="94"/>
        <end position="142"/>
    </location>
</feature>
<dbReference type="SUPFAM" id="SSF53335">
    <property type="entry name" value="S-adenosyl-L-methionine-dependent methyltransferases"/>
    <property type="match status" value="1"/>
</dbReference>
<name>A0A7S3V4W3_9STRA</name>
<dbReference type="InterPro" id="IPR013216">
    <property type="entry name" value="Methyltransf_11"/>
</dbReference>
<feature type="region of interest" description="Disordered" evidence="4">
    <location>
        <begin position="77"/>
        <end position="168"/>
    </location>
</feature>
<dbReference type="EMBL" id="HBIO01002209">
    <property type="protein sequence ID" value="CAE0456755.1"/>
    <property type="molecule type" value="Transcribed_RNA"/>
</dbReference>
<sequence>MKRKRGETSVNLLDDTTDPASCPSYGSQEYWEQRYKGESNGNEKECSSKTDEGESGFSWYFNYEELKPLLLPLCIGRNDDDDWSNVDEEEDFFEEKSYEVEEENEKMSNGEEDTRSKTSQNSKKETLINDIGAKDDEKEVNGNKDAIGQELPEEVKETEVSEDEEDEEFPISLETFCTDQSYVPRSVLEIGCGDVPLGLNLCTNLLEIQEKTGINAKRAVERIVCFDYSNIAIDMLIKQQKKSREKDKDSLKENILQVEYEVHDARALPYKDAEFHVVTDKGTLDAMLSDKETGKKSCIKIISEASRVLAVDGYFLIVSHLNVNSAEGLNWAQEVLLPGLRDGDNVCDWRIEVHSRDVDDGDEDTNKIVDSSDDSCNKVDNTINSGDNVENSEEEEHHGPAVYIIRKMDVSEEERQRRKTTHDTSTADMKFFAY</sequence>
<proteinExistence type="inferred from homology"/>
<dbReference type="GO" id="GO:0008168">
    <property type="term" value="F:methyltransferase activity"/>
    <property type="evidence" value="ECO:0007669"/>
    <property type="project" value="UniProtKB-KW"/>
</dbReference>
<protein>
    <recommendedName>
        <fullName evidence="5">Methyltransferase type 11 domain-containing protein</fullName>
    </recommendedName>
</protein>
<evidence type="ECO:0000256" key="4">
    <source>
        <dbReference type="SAM" id="MobiDB-lite"/>
    </source>
</evidence>
<dbReference type="Pfam" id="PF08241">
    <property type="entry name" value="Methyltransf_11"/>
    <property type="match status" value="1"/>
</dbReference>
<comment type="similarity">
    <text evidence="1">Belongs to the methyltransferase superfamily.</text>
</comment>
<feature type="compositionally biased region" description="Basic and acidic residues" evidence="4">
    <location>
        <begin position="31"/>
        <end position="52"/>
    </location>
</feature>
<keyword evidence="3" id="KW-0808">Transferase</keyword>